<evidence type="ECO:0000259" key="1">
    <source>
        <dbReference type="SMART" id="SM00287"/>
    </source>
</evidence>
<dbReference type="InterPro" id="IPR050570">
    <property type="entry name" value="Cell_wall_metabolism_enzyme"/>
</dbReference>
<name>A0A2T0WJ63_9BACT</name>
<reference evidence="2 3" key="1">
    <citation type="submission" date="2018-03" db="EMBL/GenBank/DDBJ databases">
        <title>Genomic Encyclopedia of Archaeal and Bacterial Type Strains, Phase II (KMG-II): from individual species to whole genera.</title>
        <authorList>
            <person name="Goeker M."/>
        </authorList>
    </citation>
    <scope>NUCLEOTIDE SEQUENCE [LARGE SCALE GENOMIC DNA]</scope>
    <source>
        <strain evidence="2 3">DSM 27929</strain>
    </source>
</reference>
<keyword evidence="3" id="KW-1185">Reference proteome</keyword>
<dbReference type="SUPFAM" id="SSF51261">
    <property type="entry name" value="Duplicated hybrid motif"/>
    <property type="match status" value="1"/>
</dbReference>
<dbReference type="CDD" id="cd12797">
    <property type="entry name" value="M23_peptidase"/>
    <property type="match status" value="1"/>
</dbReference>
<comment type="caution">
    <text evidence="2">The sequence shown here is derived from an EMBL/GenBank/DDBJ whole genome shotgun (WGS) entry which is preliminary data.</text>
</comment>
<dbReference type="InterPro" id="IPR011055">
    <property type="entry name" value="Dup_hybrid_motif"/>
</dbReference>
<dbReference type="SMART" id="SM00287">
    <property type="entry name" value="SH3b"/>
    <property type="match status" value="1"/>
</dbReference>
<accession>A0A2T0WJ63</accession>
<dbReference type="Proteomes" id="UP000238157">
    <property type="component" value="Unassembled WGS sequence"/>
</dbReference>
<dbReference type="OrthoDB" id="9810477at2"/>
<evidence type="ECO:0000313" key="3">
    <source>
        <dbReference type="Proteomes" id="UP000238157"/>
    </source>
</evidence>
<proteinExistence type="predicted"/>
<dbReference type="Pfam" id="PF01551">
    <property type="entry name" value="Peptidase_M23"/>
    <property type="match status" value="1"/>
</dbReference>
<evidence type="ECO:0000313" key="2">
    <source>
        <dbReference type="EMBL" id="PRY86753.1"/>
    </source>
</evidence>
<dbReference type="PANTHER" id="PTHR21666">
    <property type="entry name" value="PEPTIDASE-RELATED"/>
    <property type="match status" value="1"/>
</dbReference>
<feature type="domain" description="SH3b" evidence="1">
    <location>
        <begin position="313"/>
        <end position="376"/>
    </location>
</feature>
<dbReference type="Gene3D" id="2.70.70.10">
    <property type="entry name" value="Glucose Permease (Domain IIA)"/>
    <property type="match status" value="1"/>
</dbReference>
<sequence>MNTKSLTLIFIFAILLMGCQGTNIRKILGPSNPYEQYRDFLQSSEFENTAMVRDWVQAGEKAISSPIVVNLPYQEITHFEKNEPQAVYLEFEAREGQLISCEVALISSPDARFFIDLFEITNQGRKNLQFAKDTNRLEHQVRNAGRLGLRIQPELFRGGLVEITAQQNPSLAFPIPDKNHRSIASFFGDQRDGGRRRHEGVDVFAPKGTPVLAVSSGRVTRVGLNNLGGKTVSVSNDGYSFYYAHLDSQMVRSGQGVRVGDTLGTVGNTGNAITTPPHLHFGIYRRGAVDPFPFFEEVGLQTTHTAADSANLGQLARVKVSTANLRNQPSTNATITQKLSQNEIIQLQAKVNDWYRVKLPDGTSGYIFENLLTYELSAFESLEENEGLMIRENFDDKHTFEASKLGKNLELIGEFQESRLLRTESGRYYWAY</sequence>
<protein>
    <submittedName>
        <fullName evidence="2">SH3 domain-containing protein</fullName>
    </submittedName>
</protein>
<gene>
    <name evidence="2" type="ORF">CLW00_108244</name>
</gene>
<dbReference type="EMBL" id="PVTR01000008">
    <property type="protein sequence ID" value="PRY86753.1"/>
    <property type="molecule type" value="Genomic_DNA"/>
</dbReference>
<dbReference type="InterPro" id="IPR003646">
    <property type="entry name" value="SH3-like_bac-type"/>
</dbReference>
<organism evidence="2 3">
    <name type="scientific">Mongoliibacter ruber</name>
    <dbReference type="NCBI Taxonomy" id="1750599"/>
    <lineage>
        <taxon>Bacteria</taxon>
        <taxon>Pseudomonadati</taxon>
        <taxon>Bacteroidota</taxon>
        <taxon>Cytophagia</taxon>
        <taxon>Cytophagales</taxon>
        <taxon>Cyclobacteriaceae</taxon>
        <taxon>Mongoliibacter</taxon>
    </lineage>
</organism>
<dbReference type="AlphaFoldDB" id="A0A2T0WJ63"/>
<dbReference type="PANTHER" id="PTHR21666:SF268">
    <property type="entry name" value="PEPTIDASE M23 DOMAIN-CONTAINING PROTEIN"/>
    <property type="match status" value="1"/>
</dbReference>
<dbReference type="Gene3D" id="2.30.30.40">
    <property type="entry name" value="SH3 Domains"/>
    <property type="match status" value="1"/>
</dbReference>
<dbReference type="PROSITE" id="PS51257">
    <property type="entry name" value="PROKAR_LIPOPROTEIN"/>
    <property type="match status" value="1"/>
</dbReference>
<dbReference type="Pfam" id="PF08239">
    <property type="entry name" value="SH3_3"/>
    <property type="match status" value="1"/>
</dbReference>
<dbReference type="RefSeq" id="WP_106134472.1">
    <property type="nucleotide sequence ID" value="NZ_PVTR01000008.1"/>
</dbReference>
<dbReference type="GO" id="GO:0004222">
    <property type="term" value="F:metalloendopeptidase activity"/>
    <property type="evidence" value="ECO:0007669"/>
    <property type="project" value="TreeGrafter"/>
</dbReference>
<dbReference type="InterPro" id="IPR016047">
    <property type="entry name" value="M23ase_b-sheet_dom"/>
</dbReference>